<accession>A0A077LXH0</accession>
<comment type="caution">
    <text evidence="10">The sequence shown here is derived from an EMBL/GenBank/DDBJ whole genome shotgun (WGS) entry which is preliminary data.</text>
</comment>
<dbReference type="NCBIfam" id="NF037981">
    <property type="entry name" value="NCS2_1"/>
    <property type="match status" value="1"/>
</dbReference>
<comment type="similarity">
    <text evidence="2">Belongs to the nucleobase:cation symporter-2 (NCS2) (TC 2.A.40) family.</text>
</comment>
<feature type="transmembrane region" description="Helical" evidence="9">
    <location>
        <begin position="141"/>
        <end position="163"/>
    </location>
</feature>
<evidence type="ECO:0000256" key="1">
    <source>
        <dbReference type="ARBA" id="ARBA00004651"/>
    </source>
</evidence>
<dbReference type="NCBIfam" id="TIGR03173">
    <property type="entry name" value="pbuX"/>
    <property type="match status" value="1"/>
</dbReference>
<feature type="transmembrane region" description="Helical" evidence="9">
    <location>
        <begin position="33"/>
        <end position="53"/>
    </location>
</feature>
<reference evidence="10 11" key="1">
    <citation type="journal article" date="2013" name="ISME J.">
        <title>A metabolic model for members of the genus Tetrasphaera involved in enhanced biological phosphorus removal.</title>
        <authorList>
            <person name="Kristiansen R."/>
            <person name="Nguyen H.T.T."/>
            <person name="Saunders A.M."/>
            <person name="Nielsen J.L."/>
            <person name="Wimmer R."/>
            <person name="Le V.Q."/>
            <person name="McIlroy S.J."/>
            <person name="Petrovski S."/>
            <person name="Seviour R.J."/>
            <person name="Calteau A."/>
            <person name="Nielsen K.L."/>
            <person name="Nielsen P.H."/>
        </authorList>
    </citation>
    <scope>NUCLEOTIDE SEQUENCE [LARGE SCALE GENOMIC DNA]</scope>
    <source>
        <strain evidence="10 11">T1-X7</strain>
    </source>
</reference>
<dbReference type="PROSITE" id="PS01116">
    <property type="entry name" value="XANTH_URACIL_PERMASE"/>
    <property type="match status" value="1"/>
</dbReference>
<dbReference type="PANTHER" id="PTHR42810">
    <property type="entry name" value="PURINE PERMEASE C1399.01C-RELATED"/>
    <property type="match status" value="1"/>
</dbReference>
<proteinExistence type="inferred from homology"/>
<dbReference type="OrthoDB" id="9805749at2"/>
<dbReference type="PANTHER" id="PTHR42810:SF4">
    <property type="entry name" value="URIC ACID TRANSPORTER UACT"/>
    <property type="match status" value="1"/>
</dbReference>
<keyword evidence="6 9" id="KW-1133">Transmembrane helix</keyword>
<feature type="transmembrane region" description="Helical" evidence="9">
    <location>
        <begin position="416"/>
        <end position="439"/>
    </location>
</feature>
<dbReference type="EMBL" id="CAJB01000117">
    <property type="protein sequence ID" value="CCH77592.1"/>
    <property type="molecule type" value="Genomic_DNA"/>
</dbReference>
<evidence type="ECO:0000256" key="6">
    <source>
        <dbReference type="ARBA" id="ARBA00022989"/>
    </source>
</evidence>
<evidence type="ECO:0000256" key="2">
    <source>
        <dbReference type="ARBA" id="ARBA00008821"/>
    </source>
</evidence>
<protein>
    <submittedName>
        <fullName evidence="10">Xanthine permease</fullName>
    </submittedName>
</protein>
<dbReference type="STRING" id="1194083.BN12_2030011"/>
<dbReference type="InterPro" id="IPR006042">
    <property type="entry name" value="Xan_ur_permease"/>
</dbReference>
<evidence type="ECO:0000313" key="11">
    <source>
        <dbReference type="Proteomes" id="UP000035721"/>
    </source>
</evidence>
<keyword evidence="3" id="KW-0813">Transport</keyword>
<dbReference type="AlphaFoldDB" id="A0A077LXH0"/>
<evidence type="ECO:0000256" key="9">
    <source>
        <dbReference type="SAM" id="Phobius"/>
    </source>
</evidence>
<feature type="transmembrane region" description="Helical" evidence="9">
    <location>
        <begin position="207"/>
        <end position="225"/>
    </location>
</feature>
<comment type="subcellular location">
    <subcellularLocation>
        <location evidence="1">Cell membrane</location>
        <topology evidence="1">Multi-pass membrane protein</topology>
    </subcellularLocation>
</comment>
<dbReference type="Pfam" id="PF00860">
    <property type="entry name" value="Xan_ur_permease"/>
    <property type="match status" value="1"/>
</dbReference>
<sequence>MSDSTLTEQVDKHPVDEVPPAPQMFLYGLQHVLSMYAGVVAVPLIVGTAMKLSATDVTYLVSAGLFMSGIATLLQTLGVWKIGARQPLVQGTSFAAVSTMLAIGAAEGGGRVGLRAIFGALLLSGVIGFVIAPLFTRLLHFFPEVVTGTVITVIGISLLPVGINWAGGGTPGVTPTFGQPKNLAVAGLTLVIIVLIYRLAPGFLSRVAILLGLVLGTVVAIPFGLTDFGQISNAQVFQLTSPFHFGTPTFAVGATISMVVVMLVIMTETTADILAVGEVIGRPADRQTVTNGLRADMLSTSVSSIFNGFSISAFAQNVGLVAITGIKSRFVVAVSGGILLFLGLFPILGAFVAIVPLPVLGGAGIALFGTVAASGIRTLSRVDFSGNANIVIVALSLGMGIIPIASPTLYEHFPNWFTVIFESGITSAALTAVVLNVVFNILGRQDGAEGPIFAEGPAPAAISEADEIRLDPEGPTARGYSHGGNP</sequence>
<evidence type="ECO:0000256" key="3">
    <source>
        <dbReference type="ARBA" id="ARBA00022448"/>
    </source>
</evidence>
<keyword evidence="4" id="KW-1003">Cell membrane</keyword>
<keyword evidence="11" id="KW-1185">Reference proteome</keyword>
<feature type="transmembrane region" description="Helical" evidence="9">
    <location>
        <begin position="330"/>
        <end position="353"/>
    </location>
</feature>
<evidence type="ECO:0000313" key="10">
    <source>
        <dbReference type="EMBL" id="CCH77592.1"/>
    </source>
</evidence>
<organism evidence="10 11">
    <name type="scientific">Nostocoides japonicum T1-X7</name>
    <dbReference type="NCBI Taxonomy" id="1194083"/>
    <lineage>
        <taxon>Bacteria</taxon>
        <taxon>Bacillati</taxon>
        <taxon>Actinomycetota</taxon>
        <taxon>Actinomycetes</taxon>
        <taxon>Micrococcales</taxon>
        <taxon>Intrasporangiaceae</taxon>
        <taxon>Nostocoides</taxon>
    </lineage>
</organism>
<feature type="transmembrane region" description="Helical" evidence="9">
    <location>
        <begin position="388"/>
        <end position="410"/>
    </location>
</feature>
<evidence type="ECO:0000256" key="8">
    <source>
        <dbReference type="SAM" id="MobiDB-lite"/>
    </source>
</evidence>
<dbReference type="InterPro" id="IPR017588">
    <property type="entry name" value="UacT-like"/>
</dbReference>
<evidence type="ECO:0000256" key="4">
    <source>
        <dbReference type="ARBA" id="ARBA00022475"/>
    </source>
</evidence>
<keyword evidence="5 9" id="KW-0812">Transmembrane</keyword>
<evidence type="ECO:0000256" key="7">
    <source>
        <dbReference type="ARBA" id="ARBA00023136"/>
    </source>
</evidence>
<feature type="transmembrane region" description="Helical" evidence="9">
    <location>
        <begin position="359"/>
        <end position="376"/>
    </location>
</feature>
<feature type="region of interest" description="Disordered" evidence="8">
    <location>
        <begin position="464"/>
        <end position="486"/>
    </location>
</feature>
<feature type="transmembrane region" description="Helical" evidence="9">
    <location>
        <begin position="59"/>
        <end position="80"/>
    </location>
</feature>
<feature type="transmembrane region" description="Helical" evidence="9">
    <location>
        <begin position="245"/>
        <end position="265"/>
    </location>
</feature>
<dbReference type="InterPro" id="IPR006043">
    <property type="entry name" value="NCS2"/>
</dbReference>
<dbReference type="GO" id="GO:0042907">
    <property type="term" value="F:xanthine transmembrane transporter activity"/>
    <property type="evidence" value="ECO:0007669"/>
    <property type="project" value="TreeGrafter"/>
</dbReference>
<gene>
    <name evidence="10" type="primary">pbuX</name>
    <name evidence="10" type="ORF">BN12_2030011</name>
</gene>
<dbReference type="Proteomes" id="UP000035721">
    <property type="component" value="Unassembled WGS sequence"/>
</dbReference>
<keyword evidence="7 9" id="KW-0472">Membrane</keyword>
<evidence type="ECO:0000256" key="5">
    <source>
        <dbReference type="ARBA" id="ARBA00022692"/>
    </source>
</evidence>
<feature type="transmembrane region" description="Helical" evidence="9">
    <location>
        <begin position="112"/>
        <end position="134"/>
    </location>
</feature>
<feature type="transmembrane region" description="Helical" evidence="9">
    <location>
        <begin position="183"/>
        <end position="200"/>
    </location>
</feature>
<name>A0A077LXH0_9MICO</name>
<dbReference type="NCBIfam" id="TIGR00801">
    <property type="entry name" value="ncs2"/>
    <property type="match status" value="1"/>
</dbReference>
<dbReference type="GO" id="GO:0005886">
    <property type="term" value="C:plasma membrane"/>
    <property type="evidence" value="ECO:0007669"/>
    <property type="project" value="UniProtKB-SubCell"/>
</dbReference>
<dbReference type="RefSeq" id="WP_048554494.1">
    <property type="nucleotide sequence ID" value="NZ_HF570958.1"/>
</dbReference>